<evidence type="ECO:0000313" key="3">
    <source>
        <dbReference type="Proteomes" id="UP000481861"/>
    </source>
</evidence>
<protein>
    <submittedName>
        <fullName evidence="2">Uncharacterized protein</fullName>
    </submittedName>
</protein>
<gene>
    <name evidence="2" type="ORF">BDV95DRAFT_663201</name>
</gene>
<evidence type="ECO:0000313" key="2">
    <source>
        <dbReference type="EMBL" id="KAF2877933.1"/>
    </source>
</evidence>
<proteinExistence type="predicted"/>
<dbReference type="EMBL" id="JAADJZ010000001">
    <property type="protein sequence ID" value="KAF2877933.1"/>
    <property type="molecule type" value="Genomic_DNA"/>
</dbReference>
<keyword evidence="3" id="KW-1185">Reference proteome</keyword>
<sequence>MPLELTPSNDRAPVEDPAPTGAPTEPTEDDDLSDVFNDAGPGFGDVEGANETAAVEEIAPTVEERPQSVPAGRDFAGRDLAARQESVREIEASQRERAIRDRTVEPLAPPSLDFELLLVAAALAADAPAAAGSAPALSQRLRIATNIQEQGLANTIEARVVSNGYAMEIRDE</sequence>
<name>A0A7C8IJH4_9PLEO</name>
<feature type="region of interest" description="Disordered" evidence="1">
    <location>
        <begin position="1"/>
        <end position="78"/>
    </location>
</feature>
<dbReference type="Proteomes" id="UP000481861">
    <property type="component" value="Unassembled WGS sequence"/>
</dbReference>
<reference evidence="2 3" key="1">
    <citation type="submission" date="2020-01" db="EMBL/GenBank/DDBJ databases">
        <authorList>
            <consortium name="DOE Joint Genome Institute"/>
            <person name="Haridas S."/>
            <person name="Albert R."/>
            <person name="Binder M."/>
            <person name="Bloem J."/>
            <person name="Labutti K."/>
            <person name="Salamov A."/>
            <person name="Andreopoulos B."/>
            <person name="Baker S.E."/>
            <person name="Barry K."/>
            <person name="Bills G."/>
            <person name="Bluhm B.H."/>
            <person name="Cannon C."/>
            <person name="Castanera R."/>
            <person name="Culley D.E."/>
            <person name="Daum C."/>
            <person name="Ezra D."/>
            <person name="Gonzalez J.B."/>
            <person name="Henrissat B."/>
            <person name="Kuo A."/>
            <person name="Liang C."/>
            <person name="Lipzen A."/>
            <person name="Lutzoni F."/>
            <person name="Magnuson J."/>
            <person name="Mondo S."/>
            <person name="Nolan M."/>
            <person name="Ohm R."/>
            <person name="Pangilinan J."/>
            <person name="Park H.-J.H."/>
            <person name="Ramirez L."/>
            <person name="Alfaro M."/>
            <person name="Sun H."/>
            <person name="Tritt A."/>
            <person name="Yoshinaga Y."/>
            <person name="Zwiers L.-H.L."/>
            <person name="Turgeon B.G."/>
            <person name="Goodwin S.B."/>
            <person name="Spatafora J.W."/>
            <person name="Crous P.W."/>
            <person name="Grigoriev I.V."/>
        </authorList>
    </citation>
    <scope>NUCLEOTIDE SEQUENCE [LARGE SCALE GENOMIC DNA]</scope>
    <source>
        <strain evidence="2 3">CBS 611.86</strain>
    </source>
</reference>
<feature type="compositionally biased region" description="Low complexity" evidence="1">
    <location>
        <begin position="15"/>
        <end position="25"/>
    </location>
</feature>
<evidence type="ECO:0000256" key="1">
    <source>
        <dbReference type="SAM" id="MobiDB-lite"/>
    </source>
</evidence>
<dbReference type="AlphaFoldDB" id="A0A7C8IJH4"/>
<organism evidence="2 3">
    <name type="scientific">Massariosphaeria phaeospora</name>
    <dbReference type="NCBI Taxonomy" id="100035"/>
    <lineage>
        <taxon>Eukaryota</taxon>
        <taxon>Fungi</taxon>
        <taxon>Dikarya</taxon>
        <taxon>Ascomycota</taxon>
        <taxon>Pezizomycotina</taxon>
        <taxon>Dothideomycetes</taxon>
        <taxon>Pleosporomycetidae</taxon>
        <taxon>Pleosporales</taxon>
        <taxon>Pleosporales incertae sedis</taxon>
        <taxon>Massariosphaeria</taxon>
    </lineage>
</organism>
<comment type="caution">
    <text evidence="2">The sequence shown here is derived from an EMBL/GenBank/DDBJ whole genome shotgun (WGS) entry which is preliminary data.</text>
</comment>
<accession>A0A7C8IJH4</accession>